<accession>A0A0G4EVB2</accession>
<dbReference type="PhylomeDB" id="A0A0G4EVB2"/>
<evidence type="ECO:0000256" key="1">
    <source>
        <dbReference type="ARBA" id="ARBA00004138"/>
    </source>
</evidence>
<keyword evidence="2" id="KW-0969">Cilium</keyword>
<dbReference type="Pfam" id="PF00400">
    <property type="entry name" value="WD40"/>
    <property type="match status" value="3"/>
</dbReference>
<name>A0A0G4EVB2_VITBC</name>
<keyword evidence="4" id="KW-0853">WD repeat</keyword>
<feature type="repeat" description="WD" evidence="4">
    <location>
        <begin position="175"/>
        <end position="207"/>
    </location>
</feature>
<dbReference type="InterPro" id="IPR056456">
    <property type="entry name" value="Beta-prop_IFT80_2nd"/>
</dbReference>
<dbReference type="Proteomes" id="UP000041254">
    <property type="component" value="Unassembled WGS sequence"/>
</dbReference>
<dbReference type="SUPFAM" id="SSF50978">
    <property type="entry name" value="WD40 repeat-like"/>
    <property type="match status" value="2"/>
</dbReference>
<sequence>MRVKVYSSVSRHTEICTSIGWCRGGRTGELWSCGDDKALWKWNADGSPNAKIADLEVYPAMLQWAPSGDVLAIACTEGSLRLYTRAGKEDKKVEAHTGAVIALRWSHDGSALATAGEDGLLKIWSRSGMLRSTLLRLPASIYAVAWSGDNEKVAIGSYRRVVVQSLQPGRRPQEWKAHEGVVLQVDWSAVTSQILSGGEDCKYKIWDSDGRLLFTSAPLEQVTTSLAWSPNGRWFAVGSFGVIKLCDKTGWSYAREALTHSGSVFQLAWSEDSTVLAGACGSGQVVFSHLSDRVVSWAHLQATLKQDNTVEIKDTIAETTDDLDFRDRVIDMSVGHGALIVTTATQCSIHQSPHWSPPHVFDLKDLPLLVLQSPYHFCIVDRDGIHLYTYEGRLLSTVKYKGLRTDVLNPLTLSIARDAVCMVDASTPKCVRVFDVQSGRPLGQPIEHKIDIIQVAVNQHGSGADRRVAILDKNKDLYITPAHRTQWVKLSSMVDTFMWHDLTDMMVAICGGGDNSMHCWFYPAAVFVDQDLLPHTMTTKEAIGCGKMCQLVSFSGSHCTIRRSDGAYQALSVSPYPQLLYQQVEKGQWDKAIRVCRFVKSPPLWAALAAMALHARELTTAEIALASIDEVAKVHFITSLNELADDTVRAAELALFCKRPEEALGLLLQQGKVYRAIDMNIRLQRWEAALDLAQKHKGYVDVVLSMRHKFLQDMNYDETNPKFIKATKEVSVDHAAVAAKIAAEEEKDRRQAEGN</sequence>
<dbReference type="OMA" id="WDAQGAN"/>
<dbReference type="InterPro" id="IPR036322">
    <property type="entry name" value="WD40_repeat_dom_sf"/>
</dbReference>
<evidence type="ECO:0000259" key="5">
    <source>
        <dbReference type="Pfam" id="PF23335"/>
    </source>
</evidence>
<dbReference type="PANTHER" id="PTHR24098">
    <property type="entry name" value="OUTER SEGMENT 5"/>
    <property type="match status" value="1"/>
</dbReference>
<dbReference type="Pfam" id="PF23387">
    <property type="entry name" value="TPR_IFT80_172"/>
    <property type="match status" value="1"/>
</dbReference>
<dbReference type="VEuPathDB" id="CryptoDB:Vbra_5443"/>
<feature type="domain" description="IFT80/172/WDR35 TPR" evidence="6">
    <location>
        <begin position="604"/>
        <end position="749"/>
    </location>
</feature>
<dbReference type="InterPro" id="IPR001680">
    <property type="entry name" value="WD40_rpt"/>
</dbReference>
<evidence type="ECO:0000259" key="6">
    <source>
        <dbReference type="Pfam" id="PF23387"/>
    </source>
</evidence>
<dbReference type="FunFam" id="1.25.40.470:FF:000007">
    <property type="entry name" value="Intraflagellar transport 80 homolog (Chlamydomonas)"/>
    <property type="match status" value="1"/>
</dbReference>
<dbReference type="Gene3D" id="1.25.40.470">
    <property type="match status" value="1"/>
</dbReference>
<dbReference type="InterPro" id="IPR015943">
    <property type="entry name" value="WD40/YVTN_repeat-like_dom_sf"/>
</dbReference>
<dbReference type="PANTHER" id="PTHR24098:SF0">
    <property type="entry name" value="OUTER SEGMENT 5"/>
    <property type="match status" value="1"/>
</dbReference>
<gene>
    <name evidence="7" type="ORF">Vbra_5443</name>
</gene>
<protein>
    <submittedName>
        <fullName evidence="7">Uncharacterized protein</fullName>
    </submittedName>
</protein>
<dbReference type="InterPro" id="IPR056157">
    <property type="entry name" value="TPR_IFT80_172_dom"/>
</dbReference>
<keyword evidence="8" id="KW-1185">Reference proteome</keyword>
<dbReference type="SMART" id="SM00320">
    <property type="entry name" value="WD40"/>
    <property type="match status" value="7"/>
</dbReference>
<dbReference type="EMBL" id="CDMY01000323">
    <property type="protein sequence ID" value="CEM02331.1"/>
    <property type="molecule type" value="Genomic_DNA"/>
</dbReference>
<dbReference type="GO" id="GO:0030992">
    <property type="term" value="C:intraciliary transport particle B"/>
    <property type="evidence" value="ECO:0007669"/>
    <property type="project" value="TreeGrafter"/>
</dbReference>
<evidence type="ECO:0000256" key="2">
    <source>
        <dbReference type="ARBA" id="ARBA00023069"/>
    </source>
</evidence>
<dbReference type="AlphaFoldDB" id="A0A0G4EVB2"/>
<evidence type="ECO:0000256" key="4">
    <source>
        <dbReference type="PROSITE-ProRule" id="PRU00221"/>
    </source>
</evidence>
<dbReference type="PROSITE" id="PS50294">
    <property type="entry name" value="WD_REPEATS_REGION"/>
    <property type="match status" value="2"/>
</dbReference>
<dbReference type="STRING" id="1169540.A0A0G4EVB2"/>
<dbReference type="GO" id="GO:0005929">
    <property type="term" value="C:cilium"/>
    <property type="evidence" value="ECO:0007669"/>
    <property type="project" value="UniProtKB-SubCell"/>
</dbReference>
<proteinExistence type="predicted"/>
<dbReference type="InParanoid" id="A0A0G4EVB2"/>
<feature type="domain" description="IFT80 second beta-propeller" evidence="5">
    <location>
        <begin position="292"/>
        <end position="576"/>
    </location>
</feature>
<evidence type="ECO:0000256" key="3">
    <source>
        <dbReference type="ARBA" id="ARBA00023273"/>
    </source>
</evidence>
<dbReference type="GO" id="GO:0060271">
    <property type="term" value="P:cilium assembly"/>
    <property type="evidence" value="ECO:0007669"/>
    <property type="project" value="TreeGrafter"/>
</dbReference>
<reference evidence="7 8" key="1">
    <citation type="submission" date="2014-11" db="EMBL/GenBank/DDBJ databases">
        <authorList>
            <person name="Zhu J."/>
            <person name="Qi W."/>
            <person name="Song R."/>
        </authorList>
    </citation>
    <scope>NUCLEOTIDE SEQUENCE [LARGE SCALE GENOMIC DNA]</scope>
</reference>
<keyword evidence="3" id="KW-0966">Cell projection</keyword>
<organism evidence="7 8">
    <name type="scientific">Vitrella brassicaformis (strain CCMP3155)</name>
    <dbReference type="NCBI Taxonomy" id="1169540"/>
    <lineage>
        <taxon>Eukaryota</taxon>
        <taxon>Sar</taxon>
        <taxon>Alveolata</taxon>
        <taxon>Colpodellida</taxon>
        <taxon>Vitrellaceae</taxon>
        <taxon>Vitrella</taxon>
    </lineage>
</organism>
<evidence type="ECO:0000313" key="8">
    <source>
        <dbReference type="Proteomes" id="UP000041254"/>
    </source>
</evidence>
<evidence type="ECO:0000313" key="7">
    <source>
        <dbReference type="EMBL" id="CEM02331.1"/>
    </source>
</evidence>
<feature type="repeat" description="WD" evidence="4">
    <location>
        <begin position="93"/>
        <end position="125"/>
    </location>
</feature>
<comment type="subcellular location">
    <subcellularLocation>
        <location evidence="1">Cell projection</location>
        <location evidence="1">Cilium</location>
    </subcellularLocation>
</comment>
<dbReference type="PROSITE" id="PS50082">
    <property type="entry name" value="WD_REPEATS_2"/>
    <property type="match status" value="2"/>
</dbReference>
<dbReference type="Gene3D" id="2.130.10.10">
    <property type="entry name" value="YVTN repeat-like/Quinoprotein amine dehydrogenase"/>
    <property type="match status" value="2"/>
</dbReference>
<dbReference type="OrthoDB" id="408728at2759"/>
<dbReference type="Pfam" id="PF23335">
    <property type="entry name" value="Beta-prop_IFT80_2nd"/>
    <property type="match status" value="1"/>
</dbReference>